<reference evidence="1" key="1">
    <citation type="journal article" date="2020" name="Nature">
        <title>Giant virus diversity and host interactions through global metagenomics.</title>
        <authorList>
            <person name="Schulz F."/>
            <person name="Roux S."/>
            <person name="Paez-Espino D."/>
            <person name="Jungbluth S."/>
            <person name="Walsh D.A."/>
            <person name="Denef V.J."/>
            <person name="McMahon K.D."/>
            <person name="Konstantinidis K.T."/>
            <person name="Eloe-Fadrosh E.A."/>
            <person name="Kyrpides N.C."/>
            <person name="Woyke T."/>
        </authorList>
    </citation>
    <scope>NUCLEOTIDE SEQUENCE</scope>
    <source>
        <strain evidence="1">GVMAG-M-3300027759-42</strain>
    </source>
</reference>
<name>A0A6C0L6G1_9ZZZZ</name>
<organism evidence="1">
    <name type="scientific">viral metagenome</name>
    <dbReference type="NCBI Taxonomy" id="1070528"/>
    <lineage>
        <taxon>unclassified sequences</taxon>
        <taxon>metagenomes</taxon>
        <taxon>organismal metagenomes</taxon>
    </lineage>
</organism>
<dbReference type="EMBL" id="MN740443">
    <property type="protein sequence ID" value="QHU26529.1"/>
    <property type="molecule type" value="Genomic_DNA"/>
</dbReference>
<evidence type="ECO:0000313" key="1">
    <source>
        <dbReference type="EMBL" id="QHU26529.1"/>
    </source>
</evidence>
<dbReference type="AlphaFoldDB" id="A0A6C0L6G1"/>
<proteinExistence type="predicted"/>
<accession>A0A6C0L6G1</accession>
<protein>
    <submittedName>
        <fullName evidence="1">Uncharacterized protein</fullName>
    </submittedName>
</protein>
<sequence length="126" mass="15101">MGADYYVFKYLQVNHIHGVSYIELSCVRGYYCECLDAGYDSDTNNPREYEEKIEKLIELYLTPSIRPILIYNNSTFISDRFYEKYNELVEHSINQRIKYWKDTGDILEDKEDILNIYKIEVRNPMS</sequence>